<name>A0A6N2UBK0_CITAM</name>
<accession>A0A6N2UBK0</accession>
<evidence type="ECO:0000313" key="1">
    <source>
        <dbReference type="EMBL" id="VYT14083.1"/>
    </source>
</evidence>
<dbReference type="AlphaFoldDB" id="A0A6N2UBK0"/>
<dbReference type="EMBL" id="CACRTI010000004">
    <property type="protein sequence ID" value="VYT14083.1"/>
    <property type="molecule type" value="Genomic_DNA"/>
</dbReference>
<organism evidence="1">
    <name type="scientific">Citrobacter amalonaticus</name>
    <dbReference type="NCBI Taxonomy" id="35703"/>
    <lineage>
        <taxon>Bacteria</taxon>
        <taxon>Pseudomonadati</taxon>
        <taxon>Pseudomonadota</taxon>
        <taxon>Gammaproteobacteria</taxon>
        <taxon>Enterobacterales</taxon>
        <taxon>Enterobacteriaceae</taxon>
        <taxon>Citrobacter</taxon>
    </lineage>
</organism>
<protein>
    <submittedName>
        <fullName evidence="1">Uncharacterized protein</fullName>
    </submittedName>
</protein>
<proteinExistence type="predicted"/>
<reference evidence="1" key="1">
    <citation type="submission" date="2019-11" db="EMBL/GenBank/DDBJ databases">
        <authorList>
            <person name="Feng L."/>
        </authorList>
    </citation>
    <scope>NUCLEOTIDE SEQUENCE</scope>
    <source>
        <strain evidence="1">CAmalonaticusLFYP1</strain>
    </source>
</reference>
<gene>
    <name evidence="1" type="ORF">CALFYP1_02924</name>
</gene>
<sequence length="121" mass="13580">MDEHHAFGCGVLIKLYFALRGAVFKHVSKDKENGALNGCRNISCNFPCWFIAPAYAVVKSGLSVQGDQLIPVDFLKFNLLLKQAEANYIENIYRHTLKGGFPRPLHHEPEEKVPLMIAVGR</sequence>